<dbReference type="Gene3D" id="3.40.50.720">
    <property type="entry name" value="NAD(P)-binding Rossmann-like Domain"/>
    <property type="match status" value="2"/>
</dbReference>
<gene>
    <name evidence="6" type="primary">pdxB</name>
    <name evidence="6" type="ORF">Psal009_02290</name>
</gene>
<accession>A0A9Q6LM56</accession>
<reference evidence="6 7" key="1">
    <citation type="submission" date="2019-04" db="EMBL/GenBank/DDBJ databases">
        <title>Complete genome sequencing of Piscirickettsia salmonis strain Psal-009.</title>
        <authorList>
            <person name="Schober I."/>
            <person name="Bunk B."/>
            <person name="Sproer C."/>
            <person name="Carril G.P."/>
            <person name="Riedel T."/>
            <person name="Flores-Herrera P.A."/>
            <person name="Nourdin-Galindo G."/>
            <person name="Marshall S.H."/>
            <person name="Overmann J."/>
        </authorList>
    </citation>
    <scope>NUCLEOTIDE SEQUENCE [LARGE SCALE GENOMIC DNA]</scope>
    <source>
        <strain evidence="6 7">Psal-009</strain>
    </source>
</reference>
<comment type="similarity">
    <text evidence="3">Belongs to the D-isomer specific 2-hydroxyacid dehydrogenase family.</text>
</comment>
<dbReference type="RefSeq" id="WP_036777933.1">
    <property type="nucleotide sequence ID" value="NZ_CP012413.1"/>
</dbReference>
<dbReference type="InterPro" id="IPR038251">
    <property type="entry name" value="PdxB_dimer_sf"/>
</dbReference>
<dbReference type="Pfam" id="PF00389">
    <property type="entry name" value="2-Hacid_dh"/>
    <property type="match status" value="1"/>
</dbReference>
<dbReference type="Proteomes" id="UP000422232">
    <property type="component" value="Chromosome"/>
</dbReference>
<evidence type="ECO:0000256" key="1">
    <source>
        <dbReference type="ARBA" id="ARBA00023002"/>
    </source>
</evidence>
<keyword evidence="7" id="KW-1185">Reference proteome</keyword>
<evidence type="ECO:0000259" key="4">
    <source>
        <dbReference type="Pfam" id="PF00389"/>
    </source>
</evidence>
<dbReference type="EMBL" id="CP038908">
    <property type="protein sequence ID" value="QGO06379.1"/>
    <property type="molecule type" value="Genomic_DNA"/>
</dbReference>
<dbReference type="SUPFAM" id="SSF51735">
    <property type="entry name" value="NAD(P)-binding Rossmann-fold domains"/>
    <property type="match status" value="1"/>
</dbReference>
<feature type="domain" description="D-isomer specific 2-hydroxyacid dehydrogenase NAD-binding" evidence="5">
    <location>
        <begin position="120"/>
        <end position="257"/>
    </location>
</feature>
<evidence type="ECO:0000256" key="3">
    <source>
        <dbReference type="RuleBase" id="RU003719"/>
    </source>
</evidence>
<dbReference type="InterPro" id="IPR050223">
    <property type="entry name" value="D-isomer_2-hydroxyacid_DH"/>
</dbReference>
<evidence type="ECO:0000259" key="5">
    <source>
        <dbReference type="Pfam" id="PF02826"/>
    </source>
</evidence>
<dbReference type="SUPFAM" id="SSF52283">
    <property type="entry name" value="Formate/glycerate dehydrogenase catalytic domain-like"/>
    <property type="match status" value="1"/>
</dbReference>
<dbReference type="AlphaFoldDB" id="A0A9Q6LM56"/>
<dbReference type="GO" id="GO:0033711">
    <property type="term" value="F:4-phosphoerythronate dehydrogenase activity"/>
    <property type="evidence" value="ECO:0007669"/>
    <property type="project" value="UniProtKB-EC"/>
</dbReference>
<dbReference type="InterPro" id="IPR036291">
    <property type="entry name" value="NAD(P)-bd_dom_sf"/>
</dbReference>
<keyword evidence="2" id="KW-0520">NAD</keyword>
<evidence type="ECO:0000313" key="6">
    <source>
        <dbReference type="EMBL" id="QGO06379.1"/>
    </source>
</evidence>
<sequence length="374" mass="41021">MTVILADDAIPYLDQIFGQNKPQQLSVVQCPGREIASADLTAVDGLLLRTVTQVNRQLLEKSSVRYVATASAGFDHFNLADLARLNIDWYAARGCNARAVAEYVIAVIALLQLQGKLATERVKIGVIGVGHVGSKVAELLTKIGITVICYDPPRQLLDASFNSADLDALYHCHMLSCHLPLVRQGRDATIGLIDPLLADLADKTIILNAGRGESLSLSAIRKHPEHDYILDVWDSEPSIRLCDLNLKQIKLMTPHIAGYGIRDKYNASCMAAHWLATKLAINYQPVALPTAELLDARTAKTWQEAVLMAYDPRVDQMKIRALAGSADNIDSGSVMIESLRKSYALRAPFARDIKTSCLKKNEMSMLSKLGFSLL</sequence>
<protein>
    <submittedName>
        <fullName evidence="6">Erythronate-4-phosphate dehydrogenase</fullName>
        <ecNumber evidence="6">1.1.1.290</ecNumber>
    </submittedName>
</protein>
<evidence type="ECO:0000313" key="7">
    <source>
        <dbReference type="Proteomes" id="UP000422232"/>
    </source>
</evidence>
<dbReference type="InterPro" id="IPR006139">
    <property type="entry name" value="D-isomer_2_OHA_DH_cat_dom"/>
</dbReference>
<evidence type="ECO:0000256" key="2">
    <source>
        <dbReference type="ARBA" id="ARBA00023027"/>
    </source>
</evidence>
<feature type="domain" description="D-isomer specific 2-hydroxyacid dehydrogenase catalytic" evidence="4">
    <location>
        <begin position="6"/>
        <end position="271"/>
    </location>
</feature>
<dbReference type="InterPro" id="IPR029752">
    <property type="entry name" value="D-isomer_DH_CS1"/>
</dbReference>
<organism evidence="6 7">
    <name type="scientific">Piscirickettsia salmonis</name>
    <dbReference type="NCBI Taxonomy" id="1238"/>
    <lineage>
        <taxon>Bacteria</taxon>
        <taxon>Pseudomonadati</taxon>
        <taxon>Pseudomonadota</taxon>
        <taxon>Gammaproteobacteria</taxon>
        <taxon>Thiotrichales</taxon>
        <taxon>Piscirickettsiaceae</taxon>
        <taxon>Piscirickettsia</taxon>
    </lineage>
</organism>
<dbReference type="InterPro" id="IPR006140">
    <property type="entry name" value="D-isomer_DH_NAD-bd"/>
</dbReference>
<keyword evidence="1 3" id="KW-0560">Oxidoreductase</keyword>
<dbReference type="Gene3D" id="3.30.1370.170">
    <property type="match status" value="1"/>
</dbReference>
<dbReference type="PANTHER" id="PTHR10996">
    <property type="entry name" value="2-HYDROXYACID DEHYDROGENASE-RELATED"/>
    <property type="match status" value="1"/>
</dbReference>
<dbReference type="EC" id="1.1.1.290" evidence="6"/>
<dbReference type="GO" id="GO:0051287">
    <property type="term" value="F:NAD binding"/>
    <property type="evidence" value="ECO:0007669"/>
    <property type="project" value="InterPro"/>
</dbReference>
<proteinExistence type="inferred from homology"/>
<name>A0A9Q6LM56_PISSA</name>
<dbReference type="Pfam" id="PF02826">
    <property type="entry name" value="2-Hacid_dh_C"/>
    <property type="match status" value="1"/>
</dbReference>
<dbReference type="PROSITE" id="PS00065">
    <property type="entry name" value="D_2_HYDROXYACID_DH_1"/>
    <property type="match status" value="1"/>
</dbReference>